<dbReference type="SMART" id="SM00422">
    <property type="entry name" value="HTH_MERR"/>
    <property type="match status" value="1"/>
</dbReference>
<dbReference type="Gene3D" id="1.10.1660.10">
    <property type="match status" value="1"/>
</dbReference>
<gene>
    <name evidence="2" type="ORF">SDC9_24235</name>
</gene>
<dbReference type="EMBL" id="VSSQ01000115">
    <property type="protein sequence ID" value="MPL78371.1"/>
    <property type="molecule type" value="Genomic_DNA"/>
</dbReference>
<evidence type="ECO:0000259" key="1">
    <source>
        <dbReference type="PROSITE" id="PS50937"/>
    </source>
</evidence>
<dbReference type="AlphaFoldDB" id="A0A644UHL1"/>
<sequence length="112" mass="13137">MPYKEFKPEKLYYTIGEVADLLGENTSLVRFWAQKFPDFIKPARNKKGNRLFTADDVSNFKLIYYLVKERGMTLEGAQNRMKDNKDGVDRRVDVIESLTGIKDRLQEIQKML</sequence>
<dbReference type="PROSITE" id="PS50937">
    <property type="entry name" value="HTH_MERR_2"/>
    <property type="match status" value="1"/>
</dbReference>
<organism evidence="2">
    <name type="scientific">bioreactor metagenome</name>
    <dbReference type="NCBI Taxonomy" id="1076179"/>
    <lineage>
        <taxon>unclassified sequences</taxon>
        <taxon>metagenomes</taxon>
        <taxon>ecological metagenomes</taxon>
    </lineage>
</organism>
<name>A0A644UHL1_9ZZZZ</name>
<evidence type="ECO:0000313" key="2">
    <source>
        <dbReference type="EMBL" id="MPL78371.1"/>
    </source>
</evidence>
<dbReference type="InterPro" id="IPR000551">
    <property type="entry name" value="MerR-type_HTH_dom"/>
</dbReference>
<feature type="domain" description="HTH merR-type" evidence="1">
    <location>
        <begin position="12"/>
        <end position="83"/>
    </location>
</feature>
<dbReference type="Pfam" id="PF13411">
    <property type="entry name" value="MerR_1"/>
    <property type="match status" value="1"/>
</dbReference>
<reference evidence="2" key="1">
    <citation type="submission" date="2019-08" db="EMBL/GenBank/DDBJ databases">
        <authorList>
            <person name="Kucharzyk K."/>
            <person name="Murdoch R.W."/>
            <person name="Higgins S."/>
            <person name="Loffler F."/>
        </authorList>
    </citation>
    <scope>NUCLEOTIDE SEQUENCE</scope>
</reference>
<dbReference type="GO" id="GO:0006355">
    <property type="term" value="P:regulation of DNA-templated transcription"/>
    <property type="evidence" value="ECO:0007669"/>
    <property type="project" value="InterPro"/>
</dbReference>
<dbReference type="GO" id="GO:0003677">
    <property type="term" value="F:DNA binding"/>
    <property type="evidence" value="ECO:0007669"/>
    <property type="project" value="InterPro"/>
</dbReference>
<comment type="caution">
    <text evidence="2">The sequence shown here is derived from an EMBL/GenBank/DDBJ whole genome shotgun (WGS) entry which is preliminary data.</text>
</comment>
<protein>
    <recommendedName>
        <fullName evidence="1">HTH merR-type domain-containing protein</fullName>
    </recommendedName>
</protein>
<proteinExistence type="predicted"/>
<dbReference type="InterPro" id="IPR009061">
    <property type="entry name" value="DNA-bd_dom_put_sf"/>
</dbReference>
<dbReference type="SUPFAM" id="SSF46955">
    <property type="entry name" value="Putative DNA-binding domain"/>
    <property type="match status" value="1"/>
</dbReference>
<accession>A0A644UHL1</accession>
<dbReference type="CDD" id="cd04765">
    <property type="entry name" value="HTH_MlrA-like_sg2"/>
    <property type="match status" value="1"/>
</dbReference>